<evidence type="ECO:0000313" key="7">
    <source>
        <dbReference type="EMBL" id="WNO54298.1"/>
    </source>
</evidence>
<keyword evidence="3 5" id="KW-1133">Transmembrane helix</keyword>
<dbReference type="RefSeq" id="WP_313916632.1">
    <property type="nucleotide sequence ID" value="NZ_CP135076.1"/>
</dbReference>
<protein>
    <submittedName>
        <fullName evidence="7">MFS transporter</fullName>
    </submittedName>
</protein>
<evidence type="ECO:0000256" key="3">
    <source>
        <dbReference type="ARBA" id="ARBA00022989"/>
    </source>
</evidence>
<name>A0ABZ0BAB9_9SPHN</name>
<dbReference type="Proteomes" id="UP001302249">
    <property type="component" value="Chromosome"/>
</dbReference>
<evidence type="ECO:0000256" key="2">
    <source>
        <dbReference type="ARBA" id="ARBA00022692"/>
    </source>
</evidence>
<dbReference type="CDD" id="cd06174">
    <property type="entry name" value="MFS"/>
    <property type="match status" value="1"/>
</dbReference>
<keyword evidence="8" id="KW-1185">Reference proteome</keyword>
<feature type="transmembrane region" description="Helical" evidence="5">
    <location>
        <begin position="39"/>
        <end position="64"/>
    </location>
</feature>
<dbReference type="InterPro" id="IPR036259">
    <property type="entry name" value="MFS_trans_sf"/>
</dbReference>
<organism evidence="7 8">
    <name type="scientific">Stakelama saccharophila</name>
    <dbReference type="NCBI Taxonomy" id="3075605"/>
    <lineage>
        <taxon>Bacteria</taxon>
        <taxon>Pseudomonadati</taxon>
        <taxon>Pseudomonadota</taxon>
        <taxon>Alphaproteobacteria</taxon>
        <taxon>Sphingomonadales</taxon>
        <taxon>Sphingomonadaceae</taxon>
        <taxon>Stakelama</taxon>
    </lineage>
</organism>
<dbReference type="InterPro" id="IPR011701">
    <property type="entry name" value="MFS"/>
</dbReference>
<reference evidence="7 8" key="1">
    <citation type="submission" date="2023-09" db="EMBL/GenBank/DDBJ databases">
        <authorList>
            <person name="Rey-Velasco X."/>
        </authorList>
    </citation>
    <scope>NUCLEOTIDE SEQUENCE [LARGE SCALE GENOMIC DNA]</scope>
    <source>
        <strain evidence="7 8">W311</strain>
    </source>
</reference>
<dbReference type="InterPro" id="IPR005829">
    <property type="entry name" value="Sugar_transporter_CS"/>
</dbReference>
<feature type="transmembrane region" description="Helical" evidence="5">
    <location>
        <begin position="5"/>
        <end position="27"/>
    </location>
</feature>
<feature type="transmembrane region" description="Helical" evidence="5">
    <location>
        <begin position="134"/>
        <end position="156"/>
    </location>
</feature>
<feature type="transmembrane region" description="Helical" evidence="5">
    <location>
        <begin position="275"/>
        <end position="293"/>
    </location>
</feature>
<dbReference type="InterPro" id="IPR020846">
    <property type="entry name" value="MFS_dom"/>
</dbReference>
<dbReference type="EMBL" id="CP135076">
    <property type="protein sequence ID" value="WNO54298.1"/>
    <property type="molecule type" value="Genomic_DNA"/>
</dbReference>
<feature type="transmembrane region" description="Helical" evidence="5">
    <location>
        <begin position="337"/>
        <end position="356"/>
    </location>
</feature>
<evidence type="ECO:0000313" key="8">
    <source>
        <dbReference type="Proteomes" id="UP001302249"/>
    </source>
</evidence>
<dbReference type="SUPFAM" id="SSF103473">
    <property type="entry name" value="MFS general substrate transporter"/>
    <property type="match status" value="1"/>
</dbReference>
<feature type="transmembrane region" description="Helical" evidence="5">
    <location>
        <begin position="162"/>
        <end position="184"/>
    </location>
</feature>
<dbReference type="PROSITE" id="PS00216">
    <property type="entry name" value="SUGAR_TRANSPORT_1"/>
    <property type="match status" value="1"/>
</dbReference>
<dbReference type="PROSITE" id="PS50850">
    <property type="entry name" value="MFS"/>
    <property type="match status" value="1"/>
</dbReference>
<dbReference type="Pfam" id="PF07690">
    <property type="entry name" value="MFS_1"/>
    <property type="match status" value="1"/>
</dbReference>
<feature type="transmembrane region" description="Helical" evidence="5">
    <location>
        <begin position="362"/>
        <end position="381"/>
    </location>
</feature>
<proteinExistence type="predicted"/>
<accession>A0ABZ0BAB9</accession>
<gene>
    <name evidence="7" type="ORF">RPR59_03310</name>
</gene>
<evidence type="ECO:0000259" key="6">
    <source>
        <dbReference type="PROSITE" id="PS50850"/>
    </source>
</evidence>
<keyword evidence="2 5" id="KW-0812">Transmembrane</keyword>
<dbReference type="PANTHER" id="PTHR23528">
    <property type="match status" value="1"/>
</dbReference>
<dbReference type="Gene3D" id="1.20.1250.20">
    <property type="entry name" value="MFS general substrate transporter like domains"/>
    <property type="match status" value="2"/>
</dbReference>
<feature type="transmembrane region" description="Helical" evidence="5">
    <location>
        <begin position="305"/>
        <end position="325"/>
    </location>
</feature>
<sequence length="387" mass="40364">MRFVLLYGLAYTGGVIGYLPLLSFLLPMKVEAVTGELRLGIFTACLVAGAVAASLSNILFGWLSDRSLARGGGRRRWIAGGLIATAFAYAGFAAAADPVAIIVSVACFQTAINMALAPLFAIMADEIPDAQKGVAGGLLALGYPVAAGVAAAVLRIDGLSEAMRLAIVFAALAACIVPLMLTPARHIPEPVDTPLRRQMLEGDLAIAWGARILVQIAGAVLSLYLLYYFESLSPDPQPGLPVHVSHVLMLAYLVPVPVAILIGRISDRIGRRKPFLLGLSVLTMLGLIGMALATGPTAGALTFGAYAAGSATFLALHSAFAMQLLPSPRHRGRDLGLLNLTNTLPSLIGPIVTWSLATPDDFDAALLALAGLALCGGLLVLRVRGRR</sequence>
<evidence type="ECO:0000256" key="4">
    <source>
        <dbReference type="ARBA" id="ARBA00023136"/>
    </source>
</evidence>
<feature type="transmembrane region" description="Helical" evidence="5">
    <location>
        <begin position="205"/>
        <end position="228"/>
    </location>
</feature>
<feature type="transmembrane region" description="Helical" evidence="5">
    <location>
        <begin position="76"/>
        <end position="95"/>
    </location>
</feature>
<evidence type="ECO:0000256" key="1">
    <source>
        <dbReference type="ARBA" id="ARBA00004141"/>
    </source>
</evidence>
<comment type="subcellular location">
    <subcellularLocation>
        <location evidence="1">Membrane</location>
        <topology evidence="1">Multi-pass membrane protein</topology>
    </subcellularLocation>
</comment>
<feature type="transmembrane region" description="Helical" evidence="5">
    <location>
        <begin position="101"/>
        <end position="122"/>
    </location>
</feature>
<evidence type="ECO:0000256" key="5">
    <source>
        <dbReference type="SAM" id="Phobius"/>
    </source>
</evidence>
<feature type="transmembrane region" description="Helical" evidence="5">
    <location>
        <begin position="240"/>
        <end position="263"/>
    </location>
</feature>
<dbReference type="PANTHER" id="PTHR23528:SF1">
    <property type="entry name" value="MAJOR FACILITATOR SUPERFAMILY (MFS) PROFILE DOMAIN-CONTAINING PROTEIN"/>
    <property type="match status" value="1"/>
</dbReference>
<keyword evidence="4 5" id="KW-0472">Membrane</keyword>
<feature type="domain" description="Major facilitator superfamily (MFS) profile" evidence="6">
    <location>
        <begin position="1"/>
        <end position="387"/>
    </location>
</feature>